<keyword evidence="6" id="KW-0812">Transmembrane</keyword>
<dbReference type="SUPFAM" id="SSF56112">
    <property type="entry name" value="Protein kinase-like (PK-like)"/>
    <property type="match status" value="1"/>
</dbReference>
<sequence length="526" mass="58366">MEGKWLGGRYQILQRAGGGGMAVVYKAMDTALGRHVAVKVMNDSLSHDEDFIRRFEREAHAAGSLSHSNVVQVFDVGREGNTHYIVMEYIEGASLMDQIEERGRIPAEEAAYIVAQVCDGLAHAHKKGIVHRDLKPHNVMYTLDGQYKLADFGISRTTRSSTITKTGSVMGSVHYFSPEQAQGKPVSVRSDLYSLGVTLYEMVTGQLPFDGEEAVAIALKHLQEPVPDPRSIVPDLPESLCAVIFKAMEKKPEHRFQSAQEMGEALRQLTIMGAEAPRQGEPQAWTPRDEPPSQMNSERVPQQQSRTTRITQSRQTRKKGKKKRWMGLAMAIALLSFLSYGIFFSGLFDTSDGQADAETTGTPTQDEKSKATVDSKESESEKEMSDKEDSPADTSPGASSSKTEEEEEAEDSQEDGGHDWKGMDWEKGDPHFKNISSNGSEGEYHVTLETDLSPEFYYDIILHDSNGKRRQVITRVAVPTPGDGSDYEDIDFKVDVTDDISNEGLVKIRLYDEGESQAYKVLDTLP</sequence>
<evidence type="ECO:0000256" key="4">
    <source>
        <dbReference type="ARBA" id="ARBA00022840"/>
    </source>
</evidence>
<dbReference type="SMART" id="SM00220">
    <property type="entry name" value="S_TKc"/>
    <property type="match status" value="1"/>
</dbReference>
<dbReference type="Pfam" id="PF00069">
    <property type="entry name" value="Pkinase"/>
    <property type="match status" value="1"/>
</dbReference>
<feature type="region of interest" description="Disordered" evidence="5">
    <location>
        <begin position="277"/>
        <end position="323"/>
    </location>
</feature>
<dbReference type="EMBL" id="JBHTNU010000014">
    <property type="protein sequence ID" value="MFD1427891.1"/>
    <property type="molecule type" value="Genomic_DNA"/>
</dbReference>
<evidence type="ECO:0000256" key="3">
    <source>
        <dbReference type="ARBA" id="ARBA00022777"/>
    </source>
</evidence>
<dbReference type="InterPro" id="IPR008271">
    <property type="entry name" value="Ser/Thr_kinase_AS"/>
</dbReference>
<feature type="domain" description="Protein kinase" evidence="7">
    <location>
        <begin position="10"/>
        <end position="271"/>
    </location>
</feature>
<dbReference type="PROSITE" id="PS50011">
    <property type="entry name" value="PROTEIN_KINASE_DOM"/>
    <property type="match status" value="1"/>
</dbReference>
<evidence type="ECO:0000256" key="1">
    <source>
        <dbReference type="ARBA" id="ARBA00022679"/>
    </source>
</evidence>
<dbReference type="Gene3D" id="3.30.200.20">
    <property type="entry name" value="Phosphorylase Kinase, domain 1"/>
    <property type="match status" value="1"/>
</dbReference>
<keyword evidence="2" id="KW-0547">Nucleotide-binding</keyword>
<dbReference type="InterPro" id="IPR000719">
    <property type="entry name" value="Prot_kinase_dom"/>
</dbReference>
<keyword evidence="4" id="KW-0067">ATP-binding</keyword>
<dbReference type="GO" id="GO:0016301">
    <property type="term" value="F:kinase activity"/>
    <property type="evidence" value="ECO:0007669"/>
    <property type="project" value="UniProtKB-KW"/>
</dbReference>
<comment type="caution">
    <text evidence="8">The sequence shown here is derived from an EMBL/GenBank/DDBJ whole genome shotgun (WGS) entry which is preliminary data.</text>
</comment>
<dbReference type="PROSITE" id="PS00108">
    <property type="entry name" value="PROTEIN_KINASE_ST"/>
    <property type="match status" value="1"/>
</dbReference>
<feature type="compositionally biased region" description="Acidic residues" evidence="5">
    <location>
        <begin position="404"/>
        <end position="414"/>
    </location>
</feature>
<keyword evidence="6" id="KW-1133">Transmembrane helix</keyword>
<accession>A0ABW4CED9</accession>
<dbReference type="CDD" id="cd14014">
    <property type="entry name" value="STKc_PknB_like"/>
    <property type="match status" value="1"/>
</dbReference>
<proteinExistence type="predicted"/>
<dbReference type="PANTHER" id="PTHR43289:SF34">
    <property type="entry name" value="SERINE_THREONINE-PROTEIN KINASE YBDM-RELATED"/>
    <property type="match status" value="1"/>
</dbReference>
<evidence type="ECO:0000313" key="9">
    <source>
        <dbReference type="Proteomes" id="UP001597282"/>
    </source>
</evidence>
<dbReference type="Proteomes" id="UP001597282">
    <property type="component" value="Unassembled WGS sequence"/>
</dbReference>
<organism evidence="8 9">
    <name type="scientific">Kroppenstedtia sanguinis</name>
    <dbReference type="NCBI Taxonomy" id="1380684"/>
    <lineage>
        <taxon>Bacteria</taxon>
        <taxon>Bacillati</taxon>
        <taxon>Bacillota</taxon>
        <taxon>Bacilli</taxon>
        <taxon>Bacillales</taxon>
        <taxon>Thermoactinomycetaceae</taxon>
        <taxon>Kroppenstedtia</taxon>
    </lineage>
</organism>
<gene>
    <name evidence="8" type="ORF">ACFQ4Y_13360</name>
</gene>
<evidence type="ECO:0000256" key="5">
    <source>
        <dbReference type="SAM" id="MobiDB-lite"/>
    </source>
</evidence>
<dbReference type="RefSeq" id="WP_380166279.1">
    <property type="nucleotide sequence ID" value="NZ_JBHTNU010000014.1"/>
</dbReference>
<evidence type="ECO:0000256" key="6">
    <source>
        <dbReference type="SAM" id="Phobius"/>
    </source>
</evidence>
<keyword evidence="3 8" id="KW-0418">Kinase</keyword>
<feature type="compositionally biased region" description="Basic and acidic residues" evidence="5">
    <location>
        <begin position="415"/>
        <end position="432"/>
    </location>
</feature>
<name>A0ABW4CED9_9BACL</name>
<feature type="transmembrane region" description="Helical" evidence="6">
    <location>
        <begin position="325"/>
        <end position="348"/>
    </location>
</feature>
<keyword evidence="1" id="KW-0808">Transferase</keyword>
<evidence type="ECO:0000256" key="2">
    <source>
        <dbReference type="ARBA" id="ARBA00022741"/>
    </source>
</evidence>
<reference evidence="9" key="1">
    <citation type="journal article" date="2019" name="Int. J. Syst. Evol. Microbiol.">
        <title>The Global Catalogue of Microorganisms (GCM) 10K type strain sequencing project: providing services to taxonomists for standard genome sequencing and annotation.</title>
        <authorList>
            <consortium name="The Broad Institute Genomics Platform"/>
            <consortium name="The Broad Institute Genome Sequencing Center for Infectious Disease"/>
            <person name="Wu L."/>
            <person name="Ma J."/>
        </authorList>
    </citation>
    <scope>NUCLEOTIDE SEQUENCE [LARGE SCALE GENOMIC DNA]</scope>
    <source>
        <strain evidence="9">S1</strain>
    </source>
</reference>
<dbReference type="InterPro" id="IPR011009">
    <property type="entry name" value="Kinase-like_dom_sf"/>
</dbReference>
<protein>
    <submittedName>
        <fullName evidence="8">Protein kinase</fullName>
    </submittedName>
</protein>
<feature type="compositionally biased region" description="Low complexity" evidence="5">
    <location>
        <begin position="302"/>
        <end position="314"/>
    </location>
</feature>
<keyword evidence="6" id="KW-0472">Membrane</keyword>
<dbReference type="PANTHER" id="PTHR43289">
    <property type="entry name" value="MITOGEN-ACTIVATED PROTEIN KINASE KINASE KINASE 20-RELATED"/>
    <property type="match status" value="1"/>
</dbReference>
<feature type="compositionally biased region" description="Polar residues" evidence="5">
    <location>
        <begin position="355"/>
        <end position="364"/>
    </location>
</feature>
<keyword evidence="9" id="KW-1185">Reference proteome</keyword>
<feature type="compositionally biased region" description="Basic and acidic residues" evidence="5">
    <location>
        <begin position="365"/>
        <end position="390"/>
    </location>
</feature>
<feature type="region of interest" description="Disordered" evidence="5">
    <location>
        <begin position="355"/>
        <end position="440"/>
    </location>
</feature>
<evidence type="ECO:0000313" key="8">
    <source>
        <dbReference type="EMBL" id="MFD1427891.1"/>
    </source>
</evidence>
<evidence type="ECO:0000259" key="7">
    <source>
        <dbReference type="PROSITE" id="PS50011"/>
    </source>
</evidence>
<dbReference type="Gene3D" id="1.10.510.10">
    <property type="entry name" value="Transferase(Phosphotransferase) domain 1"/>
    <property type="match status" value="1"/>
</dbReference>